<accession>A0A0A9HQC3</accession>
<proteinExistence type="predicted"/>
<protein>
    <submittedName>
        <fullName evidence="1">Uncharacterized protein</fullName>
    </submittedName>
</protein>
<reference evidence="1" key="1">
    <citation type="submission" date="2014-09" db="EMBL/GenBank/DDBJ databases">
        <authorList>
            <person name="Magalhaes I.L.F."/>
            <person name="Oliveira U."/>
            <person name="Santos F.R."/>
            <person name="Vidigal T.H.D.A."/>
            <person name="Brescovit A.D."/>
            <person name="Santos A.J."/>
        </authorList>
    </citation>
    <scope>NUCLEOTIDE SEQUENCE</scope>
    <source>
        <tissue evidence="1">Shoot tissue taken approximately 20 cm above the soil surface</tissue>
    </source>
</reference>
<dbReference type="EMBL" id="GBRH01160820">
    <property type="protein sequence ID" value="JAE37076.1"/>
    <property type="molecule type" value="Transcribed_RNA"/>
</dbReference>
<reference evidence="1" key="2">
    <citation type="journal article" date="2015" name="Data Brief">
        <title>Shoot transcriptome of the giant reed, Arundo donax.</title>
        <authorList>
            <person name="Barrero R.A."/>
            <person name="Guerrero F.D."/>
            <person name="Moolhuijzen P."/>
            <person name="Goolsby J.A."/>
            <person name="Tidwell J."/>
            <person name="Bellgard S.E."/>
            <person name="Bellgard M.I."/>
        </authorList>
    </citation>
    <scope>NUCLEOTIDE SEQUENCE</scope>
    <source>
        <tissue evidence="1">Shoot tissue taken approximately 20 cm above the soil surface</tissue>
    </source>
</reference>
<organism evidence="1">
    <name type="scientific">Arundo donax</name>
    <name type="common">Giant reed</name>
    <name type="synonym">Donax arundinaceus</name>
    <dbReference type="NCBI Taxonomy" id="35708"/>
    <lineage>
        <taxon>Eukaryota</taxon>
        <taxon>Viridiplantae</taxon>
        <taxon>Streptophyta</taxon>
        <taxon>Embryophyta</taxon>
        <taxon>Tracheophyta</taxon>
        <taxon>Spermatophyta</taxon>
        <taxon>Magnoliopsida</taxon>
        <taxon>Liliopsida</taxon>
        <taxon>Poales</taxon>
        <taxon>Poaceae</taxon>
        <taxon>PACMAD clade</taxon>
        <taxon>Arundinoideae</taxon>
        <taxon>Arundineae</taxon>
        <taxon>Arundo</taxon>
    </lineage>
</organism>
<evidence type="ECO:0000313" key="1">
    <source>
        <dbReference type="EMBL" id="JAE37076.1"/>
    </source>
</evidence>
<sequence length="109" mass="12022">MTTLLDPIHPQIYLHDTTTPGKGRAPHRGYHVMGLCFFPLILWPWHCLVAMPCTLMNFWCCCVTTPSSMPQPSTVPLLSTIALCPGAPSAPHRPWHISASSPARSTSSW</sequence>
<name>A0A0A9HQC3_ARUDO</name>
<dbReference type="AlphaFoldDB" id="A0A0A9HQC3"/>